<comment type="caution">
    <text evidence="2">The sequence shown here is derived from an EMBL/GenBank/DDBJ whole genome shotgun (WGS) entry which is preliminary data.</text>
</comment>
<feature type="compositionally biased region" description="Low complexity" evidence="1">
    <location>
        <begin position="37"/>
        <end position="48"/>
    </location>
</feature>
<gene>
    <name evidence="2" type="ORF">MSIMFB_05706</name>
</gene>
<accession>A0A7Z7IQZ6</accession>
<evidence type="ECO:0000313" key="3">
    <source>
        <dbReference type="Proteomes" id="UP000554965"/>
    </source>
</evidence>
<feature type="region of interest" description="Disordered" evidence="1">
    <location>
        <begin position="34"/>
        <end position="66"/>
    </location>
</feature>
<evidence type="ECO:0000313" key="2">
    <source>
        <dbReference type="EMBL" id="SOK27463.1"/>
    </source>
</evidence>
<dbReference type="EMBL" id="OCTY01000030">
    <property type="protein sequence ID" value="SOK27463.1"/>
    <property type="molecule type" value="Genomic_DNA"/>
</dbReference>
<proteinExistence type="predicted"/>
<dbReference type="Proteomes" id="UP000554965">
    <property type="component" value="Unassembled WGS sequence"/>
</dbReference>
<reference evidence="2 3" key="1">
    <citation type="submission" date="2017-10" db="EMBL/GenBank/DDBJ databases">
        <authorList>
            <consortium name="Urmite Genomes"/>
        </authorList>
    </citation>
    <scope>NUCLEOTIDE SEQUENCE [LARGE SCALE GENOMIC DNA]</scope>
    <source>
        <strain evidence="2 3">FB-527</strain>
    </source>
</reference>
<protein>
    <submittedName>
        <fullName evidence="2">Uncharacterized protein</fullName>
    </submittedName>
</protein>
<keyword evidence="3" id="KW-1185">Reference proteome</keyword>
<name>A0A7Z7IQZ6_9MYCO</name>
<sequence>MATDPSSAPAANTPVVWAAAAVLAALSAEPIPSKSVAAATNNSGATTNDIAHLPAHANRYRGRPRS</sequence>
<dbReference type="AlphaFoldDB" id="A0A7Z7IQZ6"/>
<organism evidence="2 3">
    <name type="scientific">Mycobacterium simulans</name>
    <dbReference type="NCBI Taxonomy" id="627089"/>
    <lineage>
        <taxon>Bacteria</taxon>
        <taxon>Bacillati</taxon>
        <taxon>Actinomycetota</taxon>
        <taxon>Actinomycetes</taxon>
        <taxon>Mycobacteriales</taxon>
        <taxon>Mycobacteriaceae</taxon>
        <taxon>Mycobacterium</taxon>
    </lineage>
</organism>
<evidence type="ECO:0000256" key="1">
    <source>
        <dbReference type="SAM" id="MobiDB-lite"/>
    </source>
</evidence>